<accession>A0A816DR01</accession>
<evidence type="ECO:0000313" key="2">
    <source>
        <dbReference type="EMBL" id="CAF1640725.1"/>
    </source>
</evidence>
<evidence type="ECO:0000313" key="3">
    <source>
        <dbReference type="Proteomes" id="UP000663832"/>
    </source>
</evidence>
<reference evidence="2" key="1">
    <citation type="submission" date="2021-02" db="EMBL/GenBank/DDBJ databases">
        <authorList>
            <person name="Nowell W R."/>
        </authorList>
    </citation>
    <scope>NUCLEOTIDE SEQUENCE</scope>
</reference>
<organism evidence="2 3">
    <name type="scientific">Adineta steineri</name>
    <dbReference type="NCBI Taxonomy" id="433720"/>
    <lineage>
        <taxon>Eukaryota</taxon>
        <taxon>Metazoa</taxon>
        <taxon>Spiralia</taxon>
        <taxon>Gnathifera</taxon>
        <taxon>Rotifera</taxon>
        <taxon>Eurotatoria</taxon>
        <taxon>Bdelloidea</taxon>
        <taxon>Adinetida</taxon>
        <taxon>Adinetidae</taxon>
        <taxon>Adineta</taxon>
    </lineage>
</organism>
<dbReference type="Proteomes" id="UP000663832">
    <property type="component" value="Unassembled WGS sequence"/>
</dbReference>
<dbReference type="Proteomes" id="UP000663877">
    <property type="component" value="Unassembled WGS sequence"/>
</dbReference>
<dbReference type="OrthoDB" id="10480259at2759"/>
<gene>
    <name evidence="1" type="ORF">BJG266_LOCUS42463</name>
    <name evidence="2" type="ORF">QVE165_LOCUS59336</name>
</gene>
<dbReference type="EMBL" id="CAJNOM010003027">
    <property type="protein sequence ID" value="CAF1640725.1"/>
    <property type="molecule type" value="Genomic_DNA"/>
</dbReference>
<protein>
    <submittedName>
        <fullName evidence="2">Uncharacterized protein</fullName>
    </submittedName>
</protein>
<keyword evidence="3" id="KW-1185">Reference proteome</keyword>
<dbReference type="AlphaFoldDB" id="A0A816DR01"/>
<evidence type="ECO:0000313" key="1">
    <source>
        <dbReference type="EMBL" id="CAF1488327.1"/>
    </source>
</evidence>
<dbReference type="EMBL" id="CAJNOI010002704">
    <property type="protein sequence ID" value="CAF1488327.1"/>
    <property type="molecule type" value="Genomic_DNA"/>
</dbReference>
<comment type="caution">
    <text evidence="2">The sequence shown here is derived from an EMBL/GenBank/DDBJ whole genome shotgun (WGS) entry which is preliminary data.</text>
</comment>
<proteinExistence type="predicted"/>
<name>A0A816DR01_9BILA</name>
<sequence length="356" mass="41540">MMNHHKHNCEENTQSIHSIILSSDEENEIIDEKKPLTHTLVTKMDMSSAIEPMVVKQSTYSIIDLCTPVKSSNTSNIPMKTKDYIPKTITTHNQARLSLLPTFPTPIYDNHPHLLLCNVPVQFLSIEQVCRRQQYSHQSSCTLTIPTNHSIPSSIRDYFDIHHQPLIDRLNINSTLLDYNYSRLNHCLKLFADERIHRLRQTPYQVRLLDEEKWVAMEFFLQVDVDLFYMKTYSNSMNKDLFSKNEPELKFIMKPCGHQKCGVCTLSNHITRRPQSSIDFEHSGKYRFINGYETILNGPVMCYTSGIIYVLRCVCNQYEYVGESSNNIQYTLDRHRLNGNQIIHDFLTGEQSHEYK</sequence>